<organism evidence="1 2">
    <name type="scientific">Microvirga arabica</name>
    <dbReference type="NCBI Taxonomy" id="1128671"/>
    <lineage>
        <taxon>Bacteria</taxon>
        <taxon>Pseudomonadati</taxon>
        <taxon>Pseudomonadota</taxon>
        <taxon>Alphaproteobacteria</taxon>
        <taxon>Hyphomicrobiales</taxon>
        <taxon>Methylobacteriaceae</taxon>
        <taxon>Microvirga</taxon>
    </lineage>
</organism>
<comment type="caution">
    <text evidence="1">The sequence shown here is derived from an EMBL/GenBank/DDBJ whole genome shotgun (WGS) entry which is preliminary data.</text>
</comment>
<dbReference type="CDD" id="cd09021">
    <property type="entry name" value="Aldose_epim_Ec_YphB"/>
    <property type="match status" value="1"/>
</dbReference>
<evidence type="ECO:0000313" key="2">
    <source>
        <dbReference type="Proteomes" id="UP001593940"/>
    </source>
</evidence>
<protein>
    <submittedName>
        <fullName evidence="1">Aldose 1-epimerase</fullName>
    </submittedName>
</protein>
<name>A0ABV6Y7I9_9HYPH</name>
<dbReference type="Proteomes" id="UP001593940">
    <property type="component" value="Unassembled WGS sequence"/>
</dbReference>
<dbReference type="Gene3D" id="2.70.98.10">
    <property type="match status" value="1"/>
</dbReference>
<accession>A0ABV6Y7I9</accession>
<dbReference type="InterPro" id="IPR008183">
    <property type="entry name" value="Aldose_1/G6P_1-epimerase"/>
</dbReference>
<dbReference type="Pfam" id="PF01263">
    <property type="entry name" value="Aldose_epim"/>
    <property type="match status" value="1"/>
</dbReference>
<dbReference type="InterPro" id="IPR011013">
    <property type="entry name" value="Gal_mutarotase_sf_dom"/>
</dbReference>
<sequence>MLIVTLRSSALKLDLAPSVGGAIAGFWHDDVALMRETPEQALRDGLVRQTSCYPLIPYSNRIAQGRFSFQGVEHRLALNFGDHPHSIHGNAWQKPWQVAAADDARCRFVFIHRPEDDEARGWPFAYRAEQLFELSQSGLMLTLSLENEDDRAMPAGLGLHPFFPKRPGIRLQFAAERVHPNGEDSLPLDSIPIPPEWSYQTMRELDEPRLDNCFSGWDGTARLAYVQEKIALSIEADPLFDHLVVYVPMGRDFFAVEPVSHMNDAINRPDPSHHGLKVLKPGERLTAQVRFGVETLS</sequence>
<dbReference type="InterPro" id="IPR014718">
    <property type="entry name" value="GH-type_carb-bd"/>
</dbReference>
<dbReference type="SUPFAM" id="SSF74650">
    <property type="entry name" value="Galactose mutarotase-like"/>
    <property type="match status" value="1"/>
</dbReference>
<reference evidence="1 2" key="1">
    <citation type="submission" date="2024-09" db="EMBL/GenBank/DDBJ databases">
        <title>Nodulacao em especies de Leguminosae Basais da Amazonia e Caracterizacao dos Rizobios e Bacterias Associadas aos Nodulos.</title>
        <authorList>
            <person name="Jambeiro I.C.A."/>
            <person name="Lopes I.S."/>
            <person name="Aguiar E.R.G.R."/>
            <person name="Santos A.F.J."/>
            <person name="Dos Santos J.M.F."/>
            <person name="Gross E."/>
        </authorList>
    </citation>
    <scope>NUCLEOTIDE SEQUENCE [LARGE SCALE GENOMIC DNA]</scope>
    <source>
        <strain evidence="1 2">BRUESC1165</strain>
    </source>
</reference>
<dbReference type="RefSeq" id="WP_377029740.1">
    <property type="nucleotide sequence ID" value="NZ_JBHOMY010000027.1"/>
</dbReference>
<proteinExistence type="predicted"/>
<evidence type="ECO:0000313" key="1">
    <source>
        <dbReference type="EMBL" id="MFC1457230.1"/>
    </source>
</evidence>
<keyword evidence="2" id="KW-1185">Reference proteome</keyword>
<dbReference type="EMBL" id="JBHOMY010000027">
    <property type="protein sequence ID" value="MFC1457230.1"/>
    <property type="molecule type" value="Genomic_DNA"/>
</dbReference>
<gene>
    <name evidence="1" type="ORF">ACETIH_10955</name>
</gene>